<feature type="transmembrane region" description="Helical" evidence="1">
    <location>
        <begin position="115"/>
        <end position="138"/>
    </location>
</feature>
<gene>
    <name evidence="3" type="ORF">SAMN02746064_01226</name>
</gene>
<dbReference type="OrthoDB" id="2970641at2"/>
<organism evidence="3 4">
    <name type="scientific">Alkalibacter saccharofermentans DSM 14828</name>
    <dbReference type="NCBI Taxonomy" id="1120975"/>
    <lineage>
        <taxon>Bacteria</taxon>
        <taxon>Bacillati</taxon>
        <taxon>Bacillota</taxon>
        <taxon>Clostridia</taxon>
        <taxon>Eubacteriales</taxon>
        <taxon>Eubacteriaceae</taxon>
        <taxon>Alkalibacter</taxon>
    </lineage>
</organism>
<sequence length="143" mass="16255">MISIIGNTSSLFLNSSIIDMANRHLFFPELVTKVLGVLFILLLITNSKKIFKTIRNIKTRDKEINIFKNWKLFFGNLALLFGYVFLLDWLGFIIATALYMFLTILLFYGTTSKKIILMALAVSGTTVSAIYIIFGTVFRITLP</sequence>
<feature type="domain" description="DUF1468" evidence="2">
    <location>
        <begin position="23"/>
        <end position="143"/>
    </location>
</feature>
<reference evidence="3 4" key="1">
    <citation type="submission" date="2016-11" db="EMBL/GenBank/DDBJ databases">
        <authorList>
            <person name="Jaros S."/>
            <person name="Januszkiewicz K."/>
            <person name="Wedrychowicz H."/>
        </authorList>
    </citation>
    <scope>NUCLEOTIDE SEQUENCE [LARGE SCALE GENOMIC DNA]</scope>
    <source>
        <strain evidence="3 4">DSM 14828</strain>
    </source>
</reference>
<dbReference type="InterPro" id="IPR009936">
    <property type="entry name" value="DUF1468"/>
</dbReference>
<dbReference type="Pfam" id="PF07331">
    <property type="entry name" value="TctB"/>
    <property type="match status" value="1"/>
</dbReference>
<keyword evidence="1" id="KW-0472">Membrane</keyword>
<evidence type="ECO:0000313" key="3">
    <source>
        <dbReference type="EMBL" id="SHE80109.1"/>
    </source>
</evidence>
<keyword evidence="1" id="KW-0812">Transmembrane</keyword>
<evidence type="ECO:0000256" key="1">
    <source>
        <dbReference type="SAM" id="Phobius"/>
    </source>
</evidence>
<keyword evidence="4" id="KW-1185">Reference proteome</keyword>
<feature type="transmembrane region" description="Helical" evidence="1">
    <location>
        <begin position="89"/>
        <end position="108"/>
    </location>
</feature>
<accession>A0A1M4WFS9</accession>
<feature type="transmembrane region" description="Helical" evidence="1">
    <location>
        <begin position="25"/>
        <end position="45"/>
    </location>
</feature>
<proteinExistence type="predicted"/>
<dbReference type="AlphaFoldDB" id="A0A1M4WFS9"/>
<protein>
    <submittedName>
        <fullName evidence="3">Tripartite tricarboxylate transporter TctB family protein</fullName>
    </submittedName>
</protein>
<dbReference type="EMBL" id="FQTU01000007">
    <property type="protein sequence ID" value="SHE80109.1"/>
    <property type="molecule type" value="Genomic_DNA"/>
</dbReference>
<feature type="transmembrane region" description="Helical" evidence="1">
    <location>
        <begin position="66"/>
        <end position="83"/>
    </location>
</feature>
<evidence type="ECO:0000259" key="2">
    <source>
        <dbReference type="Pfam" id="PF07331"/>
    </source>
</evidence>
<dbReference type="STRING" id="1120975.SAMN02746064_01226"/>
<keyword evidence="1" id="KW-1133">Transmembrane helix</keyword>
<evidence type="ECO:0000313" key="4">
    <source>
        <dbReference type="Proteomes" id="UP000184251"/>
    </source>
</evidence>
<name>A0A1M4WFS9_9FIRM</name>
<dbReference type="Proteomes" id="UP000184251">
    <property type="component" value="Unassembled WGS sequence"/>
</dbReference>
<dbReference type="RefSeq" id="WP_073270205.1">
    <property type="nucleotide sequence ID" value="NZ_FQTU01000007.1"/>
</dbReference>